<dbReference type="PANTHER" id="PTHR30006:SF15">
    <property type="entry name" value="IRON-UTILIZATION PERIPLASMIC PROTEIN"/>
    <property type="match status" value="1"/>
</dbReference>
<dbReference type="EMBL" id="RXMA01000008">
    <property type="protein sequence ID" value="RTR20641.1"/>
    <property type="molecule type" value="Genomic_DNA"/>
</dbReference>
<dbReference type="SUPFAM" id="SSF53850">
    <property type="entry name" value="Periplasmic binding protein-like II"/>
    <property type="match status" value="1"/>
</dbReference>
<accession>A0A3S0JIT6</accession>
<evidence type="ECO:0000256" key="2">
    <source>
        <dbReference type="ARBA" id="ARBA00022729"/>
    </source>
</evidence>
<evidence type="ECO:0000256" key="1">
    <source>
        <dbReference type="ARBA" id="ARBA00008520"/>
    </source>
</evidence>
<evidence type="ECO:0000256" key="4">
    <source>
        <dbReference type="SAM" id="SignalP"/>
    </source>
</evidence>
<sequence>MSLNTILRLTAAVGALTLATLSSALAQTQEVNVYNSRHYNTDRAIYDAFTKATGIKVNIIEGNHDELIQRMKSEGASSPADLFITVDAGRLAAAAKEGLLAPTTSPALEGVKVPATLRAPDGAWWGLSSRARVIVYALDRVKPGQIKIYEDLAKPEWKGKVLTRSGTHPYSLALTASMIAANGEEKTEAWVKGLVANLARPPQGGDTDQIKAVAVGEGDLAIANTYYVGKLITSAKAEDRAVAAKIGVIFPNQEDRGTHVNLSGAGVVKTAPHAENARKLLEHLLSPEAQRMFADGNMEFPVNPAVAPHAELTKLGSFKQASVNAASFADYTPQALRIMDRAGWK</sequence>
<dbReference type="GO" id="GO:0046872">
    <property type="term" value="F:metal ion binding"/>
    <property type="evidence" value="ECO:0007669"/>
    <property type="project" value="UniProtKB-KW"/>
</dbReference>
<organism evidence="5 6">
    <name type="scientific">Azospirillum griseum</name>
    <dbReference type="NCBI Taxonomy" id="2496639"/>
    <lineage>
        <taxon>Bacteria</taxon>
        <taxon>Pseudomonadati</taxon>
        <taxon>Pseudomonadota</taxon>
        <taxon>Alphaproteobacteria</taxon>
        <taxon>Rhodospirillales</taxon>
        <taxon>Azospirillaceae</taxon>
        <taxon>Azospirillum</taxon>
    </lineage>
</organism>
<evidence type="ECO:0000313" key="6">
    <source>
        <dbReference type="Proteomes" id="UP000277007"/>
    </source>
</evidence>
<dbReference type="OrthoDB" id="9769567at2"/>
<keyword evidence="2 4" id="KW-0732">Signal</keyword>
<keyword evidence="3" id="KW-0479">Metal-binding</keyword>
<feature type="signal peptide" evidence="4">
    <location>
        <begin position="1"/>
        <end position="26"/>
    </location>
</feature>
<keyword evidence="3" id="KW-0408">Iron</keyword>
<proteinExistence type="inferred from homology"/>
<feature type="binding site" evidence="3">
    <location>
        <position position="227"/>
    </location>
    <ligand>
        <name>Fe cation</name>
        <dbReference type="ChEBI" id="CHEBI:24875"/>
    </ligand>
</feature>
<evidence type="ECO:0000313" key="5">
    <source>
        <dbReference type="EMBL" id="RTR20641.1"/>
    </source>
</evidence>
<feature type="chain" id="PRO_5018676864" evidence="4">
    <location>
        <begin position="27"/>
        <end position="345"/>
    </location>
</feature>
<feature type="binding site" evidence="3">
    <location>
        <position position="38"/>
    </location>
    <ligand>
        <name>Fe cation</name>
        <dbReference type="ChEBI" id="CHEBI:24875"/>
    </ligand>
</feature>
<dbReference type="InterPro" id="IPR006059">
    <property type="entry name" value="SBP"/>
</dbReference>
<dbReference type="PANTHER" id="PTHR30006">
    <property type="entry name" value="THIAMINE-BINDING PERIPLASMIC PROTEIN-RELATED"/>
    <property type="match status" value="1"/>
</dbReference>
<dbReference type="Gene3D" id="3.40.190.10">
    <property type="entry name" value="Periplasmic binding protein-like II"/>
    <property type="match status" value="2"/>
</dbReference>
<keyword evidence="6" id="KW-1185">Reference proteome</keyword>
<dbReference type="RefSeq" id="WP_126615077.1">
    <property type="nucleotide sequence ID" value="NZ_JBHUCY010000077.1"/>
</dbReference>
<dbReference type="Pfam" id="PF13416">
    <property type="entry name" value="SBP_bac_8"/>
    <property type="match status" value="1"/>
</dbReference>
<dbReference type="InterPro" id="IPR026045">
    <property type="entry name" value="Ferric-bd"/>
</dbReference>
<gene>
    <name evidence="5" type="ORF">EJ903_11035</name>
</gene>
<comment type="similarity">
    <text evidence="1">Belongs to the bacterial solute-binding protein 1 family.</text>
</comment>
<dbReference type="GO" id="GO:0030288">
    <property type="term" value="C:outer membrane-bounded periplasmic space"/>
    <property type="evidence" value="ECO:0007669"/>
    <property type="project" value="TreeGrafter"/>
</dbReference>
<dbReference type="CDD" id="cd13542">
    <property type="entry name" value="PBP2_FutA1_ilke"/>
    <property type="match status" value="1"/>
</dbReference>
<name>A0A3S0JIT6_9PROT</name>
<feature type="binding site" evidence="3">
    <location>
        <position position="226"/>
    </location>
    <ligand>
        <name>Fe cation</name>
        <dbReference type="ChEBI" id="CHEBI:24875"/>
    </ligand>
</feature>
<protein>
    <submittedName>
        <fullName evidence="5">Fe(3+) ABC transporter substrate-binding protein</fullName>
    </submittedName>
</protein>
<evidence type="ECO:0000256" key="3">
    <source>
        <dbReference type="PIRSR" id="PIRSR002825-1"/>
    </source>
</evidence>
<reference evidence="5 6" key="1">
    <citation type="submission" date="2018-12" db="EMBL/GenBank/DDBJ databases">
        <authorList>
            <person name="Yang Y."/>
        </authorList>
    </citation>
    <scope>NUCLEOTIDE SEQUENCE [LARGE SCALE GENOMIC DNA]</scope>
    <source>
        <strain evidence="5 6">L-25-5w-1</strain>
    </source>
</reference>
<comment type="caution">
    <text evidence="5">The sequence shown here is derived from an EMBL/GenBank/DDBJ whole genome shotgun (WGS) entry which is preliminary data.</text>
</comment>
<dbReference type="Proteomes" id="UP000277007">
    <property type="component" value="Unassembled WGS sequence"/>
</dbReference>
<dbReference type="AlphaFoldDB" id="A0A3S0JIT6"/>
<dbReference type="PIRSF" id="PIRSF002825">
    <property type="entry name" value="CfbpA"/>
    <property type="match status" value="1"/>
</dbReference>